<comment type="caution">
    <text evidence="9">The sequence shown here is derived from an EMBL/GenBank/DDBJ whole genome shotgun (WGS) entry which is preliminary data.</text>
</comment>
<evidence type="ECO:0000256" key="4">
    <source>
        <dbReference type="ARBA" id="ARBA00023125"/>
    </source>
</evidence>
<reference evidence="9 10" key="1">
    <citation type="submission" date="2019-06" db="EMBL/GenBank/DDBJ databases">
        <title>Sequencing the genomes of 1000 actinobacteria strains.</title>
        <authorList>
            <person name="Klenk H.-P."/>
        </authorList>
    </citation>
    <scope>NUCLEOTIDE SEQUENCE [LARGE SCALE GENOMIC DNA]</scope>
    <source>
        <strain evidence="9 10">DSM 45671</strain>
    </source>
</reference>
<dbReference type="OrthoDB" id="9811152at2"/>
<feature type="domain" description="RNA polymerase sigma-70 region 2" evidence="7">
    <location>
        <begin position="35"/>
        <end position="106"/>
    </location>
</feature>
<dbReference type="Proteomes" id="UP000321261">
    <property type="component" value="Unassembled WGS sequence"/>
</dbReference>
<feature type="compositionally biased region" description="Basic residues" evidence="6">
    <location>
        <begin position="202"/>
        <end position="211"/>
    </location>
</feature>
<accession>A0A561SX94</accession>
<evidence type="ECO:0000259" key="7">
    <source>
        <dbReference type="Pfam" id="PF04542"/>
    </source>
</evidence>
<dbReference type="InterPro" id="IPR036388">
    <property type="entry name" value="WH-like_DNA-bd_sf"/>
</dbReference>
<dbReference type="CDD" id="cd06171">
    <property type="entry name" value="Sigma70_r4"/>
    <property type="match status" value="1"/>
</dbReference>
<organism evidence="9 10">
    <name type="scientific">Pseudonocardia hierapolitana</name>
    <dbReference type="NCBI Taxonomy" id="1128676"/>
    <lineage>
        <taxon>Bacteria</taxon>
        <taxon>Bacillati</taxon>
        <taxon>Actinomycetota</taxon>
        <taxon>Actinomycetes</taxon>
        <taxon>Pseudonocardiales</taxon>
        <taxon>Pseudonocardiaceae</taxon>
        <taxon>Pseudonocardia</taxon>
    </lineage>
</organism>
<feature type="region of interest" description="Disordered" evidence="6">
    <location>
        <begin position="191"/>
        <end position="211"/>
    </location>
</feature>
<dbReference type="EMBL" id="VIWU01000001">
    <property type="protein sequence ID" value="TWF79474.1"/>
    <property type="molecule type" value="Genomic_DNA"/>
</dbReference>
<name>A0A561SX94_9PSEU</name>
<dbReference type="PANTHER" id="PTHR43133:SF62">
    <property type="entry name" value="RNA POLYMERASE SIGMA FACTOR SIGZ"/>
    <property type="match status" value="1"/>
</dbReference>
<dbReference type="GO" id="GO:0016987">
    <property type="term" value="F:sigma factor activity"/>
    <property type="evidence" value="ECO:0007669"/>
    <property type="project" value="UniProtKB-KW"/>
</dbReference>
<evidence type="ECO:0000313" key="10">
    <source>
        <dbReference type="Proteomes" id="UP000321261"/>
    </source>
</evidence>
<dbReference type="InterPro" id="IPR013325">
    <property type="entry name" value="RNA_pol_sigma_r2"/>
</dbReference>
<dbReference type="InterPro" id="IPR007627">
    <property type="entry name" value="RNA_pol_sigma70_r2"/>
</dbReference>
<dbReference type="RefSeq" id="WP_147258328.1">
    <property type="nucleotide sequence ID" value="NZ_VIWU01000001.1"/>
</dbReference>
<keyword evidence="3" id="KW-0731">Sigma factor</keyword>
<keyword evidence="4" id="KW-0238">DNA-binding</keyword>
<dbReference type="Gene3D" id="1.10.1740.10">
    <property type="match status" value="1"/>
</dbReference>
<keyword evidence="5" id="KW-0804">Transcription</keyword>
<evidence type="ECO:0000313" key="9">
    <source>
        <dbReference type="EMBL" id="TWF79474.1"/>
    </source>
</evidence>
<dbReference type="PANTHER" id="PTHR43133">
    <property type="entry name" value="RNA POLYMERASE ECF-TYPE SIGMA FACTO"/>
    <property type="match status" value="1"/>
</dbReference>
<evidence type="ECO:0000256" key="3">
    <source>
        <dbReference type="ARBA" id="ARBA00023082"/>
    </source>
</evidence>
<dbReference type="AlphaFoldDB" id="A0A561SX94"/>
<dbReference type="GO" id="GO:0003677">
    <property type="term" value="F:DNA binding"/>
    <property type="evidence" value="ECO:0007669"/>
    <property type="project" value="UniProtKB-KW"/>
</dbReference>
<evidence type="ECO:0000259" key="8">
    <source>
        <dbReference type="Pfam" id="PF04545"/>
    </source>
</evidence>
<comment type="similarity">
    <text evidence="1">Belongs to the sigma-70 factor family. ECF subfamily.</text>
</comment>
<dbReference type="InterPro" id="IPR039425">
    <property type="entry name" value="RNA_pol_sigma-70-like"/>
</dbReference>
<dbReference type="InterPro" id="IPR013324">
    <property type="entry name" value="RNA_pol_sigma_r3/r4-like"/>
</dbReference>
<evidence type="ECO:0000256" key="1">
    <source>
        <dbReference type="ARBA" id="ARBA00010641"/>
    </source>
</evidence>
<keyword evidence="2" id="KW-0805">Transcription regulation</keyword>
<feature type="domain" description="RNA polymerase sigma-70 region 4" evidence="8">
    <location>
        <begin position="139"/>
        <end position="187"/>
    </location>
</feature>
<gene>
    <name evidence="9" type="ORF">FHX44_115407</name>
</gene>
<protein>
    <submittedName>
        <fullName evidence="9">RNA polymerase sigma-70 factor (ECF subfamily)</fullName>
    </submittedName>
</protein>
<dbReference type="InterPro" id="IPR007630">
    <property type="entry name" value="RNA_pol_sigma70_r4"/>
</dbReference>
<keyword evidence="10" id="KW-1185">Reference proteome</keyword>
<sequence>MPTLELNAPTSNSCAPSCARLCTEDGFAQAHAALAGELTGYCRKALADHGLAEEITQDVFLRAWRHCSDFRAPDGEVRDRVARLRTWLFAIARNAVIDAVRGRGRRPALYAEADQAGQVADPSDTFARYDTAEQVYRGLAGLTPDGRAVLTAIFIEELTYEQAAARLGIPLGTAKSRVYYALRALRAQLDGEPARRSPVRTPHPRRNTTMH</sequence>
<dbReference type="GO" id="GO:0006352">
    <property type="term" value="P:DNA-templated transcription initiation"/>
    <property type="evidence" value="ECO:0007669"/>
    <property type="project" value="InterPro"/>
</dbReference>
<dbReference type="SUPFAM" id="SSF88946">
    <property type="entry name" value="Sigma2 domain of RNA polymerase sigma factors"/>
    <property type="match status" value="1"/>
</dbReference>
<dbReference type="Pfam" id="PF04545">
    <property type="entry name" value="Sigma70_r4"/>
    <property type="match status" value="1"/>
</dbReference>
<evidence type="ECO:0000256" key="6">
    <source>
        <dbReference type="SAM" id="MobiDB-lite"/>
    </source>
</evidence>
<dbReference type="InterPro" id="IPR014284">
    <property type="entry name" value="RNA_pol_sigma-70_dom"/>
</dbReference>
<evidence type="ECO:0000256" key="5">
    <source>
        <dbReference type="ARBA" id="ARBA00023163"/>
    </source>
</evidence>
<dbReference type="Pfam" id="PF04542">
    <property type="entry name" value="Sigma70_r2"/>
    <property type="match status" value="1"/>
</dbReference>
<dbReference type="NCBIfam" id="TIGR02937">
    <property type="entry name" value="sigma70-ECF"/>
    <property type="match status" value="1"/>
</dbReference>
<evidence type="ECO:0000256" key="2">
    <source>
        <dbReference type="ARBA" id="ARBA00023015"/>
    </source>
</evidence>
<proteinExistence type="inferred from homology"/>
<dbReference type="SUPFAM" id="SSF88659">
    <property type="entry name" value="Sigma3 and sigma4 domains of RNA polymerase sigma factors"/>
    <property type="match status" value="1"/>
</dbReference>
<dbReference type="Gene3D" id="1.10.10.10">
    <property type="entry name" value="Winged helix-like DNA-binding domain superfamily/Winged helix DNA-binding domain"/>
    <property type="match status" value="1"/>
</dbReference>